<feature type="signal peptide" evidence="2">
    <location>
        <begin position="1"/>
        <end position="28"/>
    </location>
</feature>
<dbReference type="PROSITE" id="PS51318">
    <property type="entry name" value="TAT"/>
    <property type="match status" value="1"/>
</dbReference>
<dbReference type="InterPro" id="IPR006311">
    <property type="entry name" value="TAT_signal"/>
</dbReference>
<protein>
    <recommendedName>
        <fullName evidence="5">DUF4439 domain-containing protein</fullName>
    </recommendedName>
</protein>
<keyword evidence="2" id="KW-0732">Signal</keyword>
<keyword evidence="4" id="KW-1185">Reference proteome</keyword>
<reference evidence="4" key="1">
    <citation type="submission" date="2023-05" db="EMBL/GenBank/DDBJ databases">
        <title>Draft genome of Pseudofrankia sp. BMG5.37.</title>
        <authorList>
            <person name="Gtari M."/>
            <person name="Ghodhbane F."/>
            <person name="Sbissi I."/>
        </authorList>
    </citation>
    <scope>NUCLEOTIDE SEQUENCE [LARGE SCALE GENOMIC DNA]</scope>
    <source>
        <strain evidence="4">BMG 814</strain>
    </source>
</reference>
<dbReference type="Proteomes" id="UP001233673">
    <property type="component" value="Unassembled WGS sequence"/>
</dbReference>
<evidence type="ECO:0000256" key="2">
    <source>
        <dbReference type="SAM" id="SignalP"/>
    </source>
</evidence>
<dbReference type="RefSeq" id="WP_305999757.1">
    <property type="nucleotide sequence ID" value="NZ_JASNFN010000011.1"/>
</dbReference>
<feature type="chain" id="PRO_5047493124" description="DUF4439 domain-containing protein" evidence="2">
    <location>
        <begin position="29"/>
        <end position="162"/>
    </location>
</feature>
<gene>
    <name evidence="3" type="ORF">QOZ88_10675</name>
</gene>
<name>A0ABT9ID69_9ACTN</name>
<evidence type="ECO:0000256" key="1">
    <source>
        <dbReference type="SAM" id="MobiDB-lite"/>
    </source>
</evidence>
<proteinExistence type="predicted"/>
<dbReference type="EMBL" id="JASNFN010000011">
    <property type="protein sequence ID" value="MDP5183102.1"/>
    <property type="molecule type" value="Genomic_DNA"/>
</dbReference>
<comment type="caution">
    <text evidence="3">The sequence shown here is derived from an EMBL/GenBank/DDBJ whole genome shotgun (WGS) entry which is preliminary data.</text>
</comment>
<organism evidence="3 4">
    <name type="scientific">Blastococcus carthaginiensis</name>
    <dbReference type="NCBI Taxonomy" id="3050034"/>
    <lineage>
        <taxon>Bacteria</taxon>
        <taxon>Bacillati</taxon>
        <taxon>Actinomycetota</taxon>
        <taxon>Actinomycetes</taxon>
        <taxon>Geodermatophilales</taxon>
        <taxon>Geodermatophilaceae</taxon>
        <taxon>Blastococcus</taxon>
    </lineage>
</organism>
<evidence type="ECO:0000313" key="4">
    <source>
        <dbReference type="Proteomes" id="UP001233673"/>
    </source>
</evidence>
<dbReference type="PROSITE" id="PS51257">
    <property type="entry name" value="PROKAR_LIPOPROTEIN"/>
    <property type="match status" value="1"/>
</dbReference>
<sequence length="162" mass="15940">MSPTTRPGPRTLTRRTLLAASAAGLAAAAAGCTSSPPVDERDTVTSAQADELAAQVGVQETLVRAYETAFDADPALAAAAGVLATQAEEQLDRLRAAAPGSSRSAAPPADAPPPGEGQAWLRAQVAAAASSHAAAALGQSGARAALLGSIAAGLRGHEARLA</sequence>
<feature type="region of interest" description="Disordered" evidence="1">
    <location>
        <begin position="95"/>
        <end position="117"/>
    </location>
</feature>
<evidence type="ECO:0000313" key="3">
    <source>
        <dbReference type="EMBL" id="MDP5183102.1"/>
    </source>
</evidence>
<evidence type="ECO:0008006" key="5">
    <source>
        <dbReference type="Google" id="ProtNLM"/>
    </source>
</evidence>
<accession>A0ABT9ID69</accession>
<feature type="compositionally biased region" description="Low complexity" evidence="1">
    <location>
        <begin position="96"/>
        <end position="108"/>
    </location>
</feature>